<evidence type="ECO:0000256" key="2">
    <source>
        <dbReference type="SAM" id="Phobius"/>
    </source>
</evidence>
<sequence>MNKVEEAMNDAERRRQELLEQTRALYNDRRTIPAVHPRYANAYHYLYGKSQEDINEDTKGGTFGIRLFLCALMFAAFLTIDKQKQEVFHMSSSDIANEITKDTDIQEIWKSL</sequence>
<keyword evidence="1" id="KW-0175">Coiled coil</keyword>
<comment type="caution">
    <text evidence="3">The sequence shown here is derived from an EMBL/GenBank/DDBJ whole genome shotgun (WGS) entry which is preliminary data.</text>
</comment>
<protein>
    <submittedName>
        <fullName evidence="3">Uncharacterized protein</fullName>
    </submittedName>
</protein>
<feature type="transmembrane region" description="Helical" evidence="2">
    <location>
        <begin position="63"/>
        <end position="80"/>
    </location>
</feature>
<keyword evidence="2" id="KW-0812">Transmembrane</keyword>
<gene>
    <name evidence="3" type="ORF">DORFOR_01581</name>
</gene>
<dbReference type="Proteomes" id="UP000005359">
    <property type="component" value="Unassembled WGS sequence"/>
</dbReference>
<evidence type="ECO:0000256" key="1">
    <source>
        <dbReference type="SAM" id="Coils"/>
    </source>
</evidence>
<dbReference type="AlphaFoldDB" id="B0G5P0"/>
<dbReference type="PaxDb" id="411461-DORFOR_01581"/>
<dbReference type="EMBL" id="AAXA02000013">
    <property type="protein sequence ID" value="EDR47090.1"/>
    <property type="molecule type" value="Genomic_DNA"/>
</dbReference>
<keyword evidence="2" id="KW-0472">Membrane</keyword>
<accession>B0G5P0</accession>
<evidence type="ECO:0000313" key="3">
    <source>
        <dbReference type="EMBL" id="EDR47090.1"/>
    </source>
</evidence>
<dbReference type="eggNOG" id="ENOG50347EB">
    <property type="taxonomic scope" value="Bacteria"/>
</dbReference>
<reference evidence="3 4" key="2">
    <citation type="submission" date="2007-10" db="EMBL/GenBank/DDBJ databases">
        <authorList>
            <person name="Fulton L."/>
            <person name="Clifton S."/>
            <person name="Fulton B."/>
            <person name="Xu J."/>
            <person name="Minx P."/>
            <person name="Pepin K.H."/>
            <person name="Johnson M."/>
            <person name="Thiruvilangam P."/>
            <person name="Bhonagiri V."/>
            <person name="Nash W.E."/>
            <person name="Wang C."/>
            <person name="Mardis E.R."/>
            <person name="Wilson R.K."/>
        </authorList>
    </citation>
    <scope>NUCLEOTIDE SEQUENCE [LARGE SCALE GENOMIC DNA]</scope>
    <source>
        <strain evidence="3 4">ATCC 27755</strain>
    </source>
</reference>
<organism evidence="3 4">
    <name type="scientific">Dorea formicigenerans ATCC 27755</name>
    <dbReference type="NCBI Taxonomy" id="411461"/>
    <lineage>
        <taxon>Bacteria</taxon>
        <taxon>Bacillati</taxon>
        <taxon>Bacillota</taxon>
        <taxon>Clostridia</taxon>
        <taxon>Lachnospirales</taxon>
        <taxon>Lachnospiraceae</taxon>
        <taxon>Dorea</taxon>
    </lineage>
</organism>
<reference evidence="3 4" key="1">
    <citation type="submission" date="2007-10" db="EMBL/GenBank/DDBJ databases">
        <title>Draft genome sequence of Dorea formicigenerans(ATCC 27755).</title>
        <authorList>
            <person name="Sudarsanam P."/>
            <person name="Ley R."/>
            <person name="Guruge J."/>
            <person name="Turnbaugh P.J."/>
            <person name="Mahowald M."/>
            <person name="Liep D."/>
            <person name="Gordon J."/>
        </authorList>
    </citation>
    <scope>NUCLEOTIDE SEQUENCE [LARGE SCALE GENOMIC DNA]</scope>
    <source>
        <strain evidence="3 4">ATCC 27755</strain>
    </source>
</reference>
<evidence type="ECO:0000313" key="4">
    <source>
        <dbReference type="Proteomes" id="UP000005359"/>
    </source>
</evidence>
<name>B0G5P0_9FIRM</name>
<keyword evidence="2" id="KW-1133">Transmembrane helix</keyword>
<proteinExistence type="predicted"/>
<feature type="coiled-coil region" evidence="1">
    <location>
        <begin position="1"/>
        <end position="28"/>
    </location>
</feature>
<dbReference type="STRING" id="411461.DORFOR_01581"/>